<keyword evidence="2" id="KW-0813">Transport</keyword>
<feature type="transmembrane region" description="Helical" evidence="7">
    <location>
        <begin position="177"/>
        <end position="196"/>
    </location>
</feature>
<feature type="transmembrane region" description="Helical" evidence="7">
    <location>
        <begin position="216"/>
        <end position="237"/>
    </location>
</feature>
<evidence type="ECO:0000259" key="8">
    <source>
        <dbReference type="PROSITE" id="PS50850"/>
    </source>
</evidence>
<dbReference type="InterPro" id="IPR011701">
    <property type="entry name" value="MFS"/>
</dbReference>
<dbReference type="PROSITE" id="PS50850">
    <property type="entry name" value="MFS"/>
    <property type="match status" value="1"/>
</dbReference>
<feature type="transmembrane region" description="Helical" evidence="7">
    <location>
        <begin position="89"/>
        <end position="108"/>
    </location>
</feature>
<feature type="transmembrane region" description="Helical" evidence="7">
    <location>
        <begin position="288"/>
        <end position="305"/>
    </location>
</feature>
<keyword evidence="3" id="KW-1003">Cell membrane</keyword>
<dbReference type="GO" id="GO:0022857">
    <property type="term" value="F:transmembrane transporter activity"/>
    <property type="evidence" value="ECO:0007669"/>
    <property type="project" value="InterPro"/>
</dbReference>
<feature type="transmembrane region" description="Helical" evidence="7">
    <location>
        <begin position="59"/>
        <end position="77"/>
    </location>
</feature>
<feature type="transmembrane region" description="Helical" evidence="7">
    <location>
        <begin position="150"/>
        <end position="171"/>
    </location>
</feature>
<dbReference type="SUPFAM" id="SSF103473">
    <property type="entry name" value="MFS general substrate transporter"/>
    <property type="match status" value="1"/>
</dbReference>
<feature type="transmembrane region" description="Helical" evidence="7">
    <location>
        <begin position="379"/>
        <end position="397"/>
    </location>
</feature>
<dbReference type="Gene3D" id="1.20.1250.20">
    <property type="entry name" value="MFS general substrate transporter like domains"/>
    <property type="match status" value="1"/>
</dbReference>
<sequence length="403" mass="44145">MNNVRQPRPLLAGFSVYKGLGSSMYALFTIRVINRFGDFVQLLLVLILTIRLGLSPKEAGIFVSASIIATMVGQMFIGMAADRWGKKPLLVLCQVMVSLSYLACALSVVLRPTIIPYLILVASPFRGGTAPLTNTLVADFSPQGRLSHSFSLLYLGTNIGVALGPMVASMLFARSLLLLFALSAVLLSLSTLLLLAKVPDKRMQEQQSKDERKTNVRIPPILWLFFVFGALYTLTYGQNSFTLPLQFNSLYGEVAGASRYATLMMVNAVVVLVCTTLLTAWTHRLGQLVSMALALFLYVTGYLGYAFCSHFSIFLVATCIWTLGEILMATNSNVFLNAYADERIRSQCNAYMHVFSSLGHSISPTLGGLVLLATGYRELWLLASALCFLLGCGYIALNKYLKS</sequence>
<evidence type="ECO:0000313" key="9">
    <source>
        <dbReference type="EMBL" id="MPM08918.1"/>
    </source>
</evidence>
<dbReference type="InterPro" id="IPR020846">
    <property type="entry name" value="MFS_dom"/>
</dbReference>
<dbReference type="EMBL" id="VSSQ01001507">
    <property type="protein sequence ID" value="MPM08918.1"/>
    <property type="molecule type" value="Genomic_DNA"/>
</dbReference>
<evidence type="ECO:0000256" key="2">
    <source>
        <dbReference type="ARBA" id="ARBA00022448"/>
    </source>
</evidence>
<evidence type="ECO:0000256" key="7">
    <source>
        <dbReference type="SAM" id="Phobius"/>
    </source>
</evidence>
<evidence type="ECO:0000256" key="6">
    <source>
        <dbReference type="ARBA" id="ARBA00023136"/>
    </source>
</evidence>
<keyword evidence="5 7" id="KW-1133">Transmembrane helix</keyword>
<dbReference type="Pfam" id="PF07690">
    <property type="entry name" value="MFS_1"/>
    <property type="match status" value="1"/>
</dbReference>
<organism evidence="9">
    <name type="scientific">bioreactor metagenome</name>
    <dbReference type="NCBI Taxonomy" id="1076179"/>
    <lineage>
        <taxon>unclassified sequences</taxon>
        <taxon>metagenomes</taxon>
        <taxon>ecological metagenomes</taxon>
    </lineage>
</organism>
<comment type="caution">
    <text evidence="9">The sequence shown here is derived from an EMBL/GenBank/DDBJ whole genome shotgun (WGS) entry which is preliminary data.</text>
</comment>
<feature type="transmembrane region" description="Helical" evidence="7">
    <location>
        <begin position="114"/>
        <end position="138"/>
    </location>
</feature>
<reference evidence="9" key="1">
    <citation type="submission" date="2019-08" db="EMBL/GenBank/DDBJ databases">
        <authorList>
            <person name="Kucharzyk K."/>
            <person name="Murdoch R.W."/>
            <person name="Higgins S."/>
            <person name="Loffler F."/>
        </authorList>
    </citation>
    <scope>NUCLEOTIDE SEQUENCE</scope>
</reference>
<feature type="transmembrane region" description="Helical" evidence="7">
    <location>
        <begin position="311"/>
        <end position="329"/>
    </location>
</feature>
<protein>
    <recommendedName>
        <fullName evidence="8">Major facilitator superfamily (MFS) profile domain-containing protein</fullName>
    </recommendedName>
</protein>
<name>A0A644WZI3_9ZZZZ</name>
<dbReference type="InterPro" id="IPR050171">
    <property type="entry name" value="MFS_Transporters"/>
</dbReference>
<dbReference type="PANTHER" id="PTHR23517:SF3">
    <property type="entry name" value="INTEGRAL MEMBRANE TRANSPORT PROTEIN"/>
    <property type="match status" value="1"/>
</dbReference>
<feature type="transmembrane region" description="Helical" evidence="7">
    <location>
        <begin position="32"/>
        <end position="53"/>
    </location>
</feature>
<feature type="transmembrane region" description="Helical" evidence="7">
    <location>
        <begin position="257"/>
        <end position="281"/>
    </location>
</feature>
<dbReference type="PANTHER" id="PTHR23517">
    <property type="entry name" value="RESISTANCE PROTEIN MDTM, PUTATIVE-RELATED-RELATED"/>
    <property type="match status" value="1"/>
</dbReference>
<dbReference type="GO" id="GO:0005886">
    <property type="term" value="C:plasma membrane"/>
    <property type="evidence" value="ECO:0007669"/>
    <property type="project" value="UniProtKB-SubCell"/>
</dbReference>
<feature type="domain" description="Major facilitator superfamily (MFS) profile" evidence="8">
    <location>
        <begin position="23"/>
        <end position="402"/>
    </location>
</feature>
<keyword evidence="6 7" id="KW-0472">Membrane</keyword>
<gene>
    <name evidence="9" type="ORF">SDC9_55234</name>
</gene>
<evidence type="ECO:0000256" key="4">
    <source>
        <dbReference type="ARBA" id="ARBA00022692"/>
    </source>
</evidence>
<proteinExistence type="predicted"/>
<dbReference type="AlphaFoldDB" id="A0A644WZI3"/>
<keyword evidence="4 7" id="KW-0812">Transmembrane</keyword>
<accession>A0A644WZI3</accession>
<dbReference type="InterPro" id="IPR036259">
    <property type="entry name" value="MFS_trans_sf"/>
</dbReference>
<comment type="subcellular location">
    <subcellularLocation>
        <location evidence="1">Cell membrane</location>
        <topology evidence="1">Multi-pass membrane protein</topology>
    </subcellularLocation>
</comment>
<evidence type="ECO:0000256" key="3">
    <source>
        <dbReference type="ARBA" id="ARBA00022475"/>
    </source>
</evidence>
<evidence type="ECO:0000256" key="1">
    <source>
        <dbReference type="ARBA" id="ARBA00004651"/>
    </source>
</evidence>
<evidence type="ECO:0000256" key="5">
    <source>
        <dbReference type="ARBA" id="ARBA00022989"/>
    </source>
</evidence>
<feature type="transmembrane region" description="Helical" evidence="7">
    <location>
        <begin position="350"/>
        <end position="373"/>
    </location>
</feature>